<reference evidence="6" key="2">
    <citation type="submission" date="2020-09" db="EMBL/GenBank/DDBJ databases">
        <authorList>
            <person name="Sun Q."/>
            <person name="Kim S."/>
        </authorList>
    </citation>
    <scope>NUCLEOTIDE SEQUENCE</scope>
    <source>
        <strain evidence="6">KCTC 42650</strain>
    </source>
</reference>
<dbReference type="EMBL" id="BNCJ01000002">
    <property type="protein sequence ID" value="GHF39382.1"/>
    <property type="molecule type" value="Genomic_DNA"/>
</dbReference>
<dbReference type="GO" id="GO:0045892">
    <property type="term" value="P:negative regulation of DNA-templated transcription"/>
    <property type="evidence" value="ECO:0007669"/>
    <property type="project" value="TreeGrafter"/>
</dbReference>
<accession>A0A8J3GV66</accession>
<dbReference type="Pfam" id="PF01614">
    <property type="entry name" value="IclR_C"/>
    <property type="match status" value="1"/>
</dbReference>
<dbReference type="GO" id="GO:0003700">
    <property type="term" value="F:DNA-binding transcription factor activity"/>
    <property type="evidence" value="ECO:0007669"/>
    <property type="project" value="TreeGrafter"/>
</dbReference>
<evidence type="ECO:0000256" key="1">
    <source>
        <dbReference type="ARBA" id="ARBA00023015"/>
    </source>
</evidence>
<dbReference type="RefSeq" id="WP_189678814.1">
    <property type="nucleotide sequence ID" value="NZ_BNCJ01000002.1"/>
</dbReference>
<dbReference type="Gene3D" id="1.10.10.10">
    <property type="entry name" value="Winged helix-like DNA-binding domain superfamily/Winged helix DNA-binding domain"/>
    <property type="match status" value="1"/>
</dbReference>
<dbReference type="PANTHER" id="PTHR30136">
    <property type="entry name" value="HELIX-TURN-HELIX TRANSCRIPTIONAL REGULATOR, ICLR FAMILY"/>
    <property type="match status" value="1"/>
</dbReference>
<dbReference type="InterPro" id="IPR036388">
    <property type="entry name" value="WH-like_DNA-bd_sf"/>
</dbReference>
<evidence type="ECO:0000313" key="6">
    <source>
        <dbReference type="EMBL" id="GHF39382.1"/>
    </source>
</evidence>
<proteinExistence type="predicted"/>
<dbReference type="InterPro" id="IPR005471">
    <property type="entry name" value="Tscrpt_reg_IclR_N"/>
</dbReference>
<dbReference type="InterPro" id="IPR050707">
    <property type="entry name" value="HTH_MetabolicPath_Reg"/>
</dbReference>
<keyword evidence="2" id="KW-0238">DNA-binding</keyword>
<dbReference type="InterPro" id="IPR036390">
    <property type="entry name" value="WH_DNA-bd_sf"/>
</dbReference>
<dbReference type="PROSITE" id="PS51077">
    <property type="entry name" value="HTH_ICLR"/>
    <property type="match status" value="1"/>
</dbReference>
<evidence type="ECO:0000313" key="7">
    <source>
        <dbReference type="Proteomes" id="UP000626220"/>
    </source>
</evidence>
<keyword evidence="1" id="KW-0805">Transcription regulation</keyword>
<name>A0A8J3GV66_9RHOB</name>
<dbReference type="PROSITE" id="PS51078">
    <property type="entry name" value="ICLR_ED"/>
    <property type="match status" value="1"/>
</dbReference>
<dbReference type="GO" id="GO:0003677">
    <property type="term" value="F:DNA binding"/>
    <property type="evidence" value="ECO:0007669"/>
    <property type="project" value="UniProtKB-KW"/>
</dbReference>
<dbReference type="Gene3D" id="3.30.450.40">
    <property type="match status" value="1"/>
</dbReference>
<protein>
    <submittedName>
        <fullName evidence="6">IclR family transcriptional regulator</fullName>
    </submittedName>
</protein>
<evidence type="ECO:0000256" key="3">
    <source>
        <dbReference type="ARBA" id="ARBA00023163"/>
    </source>
</evidence>
<sequence length="258" mass="28132">MSKNNSLYAGTLAKGLRLLRAFDETHSDLSLTDFVAITGLDKSAVQRLANTLHMEGLLVKDSKTRRYRPSHTWLEMAYAYYWSNPLVSSAMPKLIELSQQLGETVNLAELSGDHIIYVSRLPCKRTAFAATIPGRRIPAISTAAGRAILSTHDRAARDEAIATWPIGAVTPRAITDRAEIGRLLEEATAQGYAISRDQMILNEVAISAPITGPNGRALAAVQCSVSAHSWTDDRLRRDILPALQDTANAISPLTRLEG</sequence>
<reference evidence="6" key="1">
    <citation type="journal article" date="2014" name="Int. J. Syst. Evol. Microbiol.">
        <title>Complete genome sequence of Corynebacterium casei LMG S-19264T (=DSM 44701T), isolated from a smear-ripened cheese.</title>
        <authorList>
            <consortium name="US DOE Joint Genome Institute (JGI-PGF)"/>
            <person name="Walter F."/>
            <person name="Albersmeier A."/>
            <person name="Kalinowski J."/>
            <person name="Ruckert C."/>
        </authorList>
    </citation>
    <scope>NUCLEOTIDE SEQUENCE</scope>
    <source>
        <strain evidence="6">KCTC 42650</strain>
    </source>
</reference>
<dbReference type="SUPFAM" id="SSF46785">
    <property type="entry name" value="Winged helix' DNA-binding domain"/>
    <property type="match status" value="1"/>
</dbReference>
<dbReference type="AlphaFoldDB" id="A0A8J3GV66"/>
<dbReference type="SMART" id="SM00346">
    <property type="entry name" value="HTH_ICLR"/>
    <property type="match status" value="1"/>
</dbReference>
<feature type="domain" description="IclR-ED" evidence="5">
    <location>
        <begin position="72"/>
        <end position="256"/>
    </location>
</feature>
<gene>
    <name evidence="6" type="ORF">GCM10017056_08570</name>
</gene>
<evidence type="ECO:0000259" key="4">
    <source>
        <dbReference type="PROSITE" id="PS51077"/>
    </source>
</evidence>
<dbReference type="Proteomes" id="UP000626220">
    <property type="component" value="Unassembled WGS sequence"/>
</dbReference>
<keyword evidence="7" id="KW-1185">Reference proteome</keyword>
<organism evidence="6 7">
    <name type="scientific">Seohaeicola zhoushanensis</name>
    <dbReference type="NCBI Taxonomy" id="1569283"/>
    <lineage>
        <taxon>Bacteria</taxon>
        <taxon>Pseudomonadati</taxon>
        <taxon>Pseudomonadota</taxon>
        <taxon>Alphaproteobacteria</taxon>
        <taxon>Rhodobacterales</taxon>
        <taxon>Roseobacteraceae</taxon>
        <taxon>Seohaeicola</taxon>
    </lineage>
</organism>
<dbReference type="PANTHER" id="PTHR30136:SF34">
    <property type="entry name" value="TRANSCRIPTIONAL REGULATOR"/>
    <property type="match status" value="1"/>
</dbReference>
<evidence type="ECO:0000256" key="2">
    <source>
        <dbReference type="ARBA" id="ARBA00023125"/>
    </source>
</evidence>
<comment type="caution">
    <text evidence="6">The sequence shown here is derived from an EMBL/GenBank/DDBJ whole genome shotgun (WGS) entry which is preliminary data.</text>
</comment>
<dbReference type="SUPFAM" id="SSF55781">
    <property type="entry name" value="GAF domain-like"/>
    <property type="match status" value="1"/>
</dbReference>
<evidence type="ECO:0000259" key="5">
    <source>
        <dbReference type="PROSITE" id="PS51078"/>
    </source>
</evidence>
<keyword evidence="3" id="KW-0804">Transcription</keyword>
<feature type="domain" description="HTH iclR-type" evidence="4">
    <location>
        <begin position="9"/>
        <end position="71"/>
    </location>
</feature>
<dbReference type="InterPro" id="IPR014757">
    <property type="entry name" value="Tscrpt_reg_IclR_C"/>
</dbReference>
<dbReference type="Pfam" id="PF09339">
    <property type="entry name" value="HTH_IclR"/>
    <property type="match status" value="1"/>
</dbReference>
<dbReference type="InterPro" id="IPR029016">
    <property type="entry name" value="GAF-like_dom_sf"/>
</dbReference>